<proteinExistence type="predicted"/>
<sequence length="116" mass="13124">MSLLEQAWQLPVVESESVPQPYARVPKRLYVTPVNKPDDYMGLSLSNKEAYLHYVKTVRAHLAGAHRLEALIQFHINGEDTIWEIARKVRLQSASCEVAHVAAYVDMLEAFGLVAY</sequence>
<accession>A0A645IQH4</accession>
<comment type="caution">
    <text evidence="1">The sequence shown here is derived from an EMBL/GenBank/DDBJ whole genome shotgun (WGS) entry which is preliminary data.</text>
</comment>
<protein>
    <recommendedName>
        <fullName evidence="2">PqqD family protein</fullName>
    </recommendedName>
</protein>
<name>A0A645IQH4_9ZZZZ</name>
<dbReference type="AlphaFoldDB" id="A0A645IQH4"/>
<evidence type="ECO:0008006" key="2">
    <source>
        <dbReference type="Google" id="ProtNLM"/>
    </source>
</evidence>
<dbReference type="EMBL" id="VSSQ01120639">
    <property type="protein sequence ID" value="MPN53487.1"/>
    <property type="molecule type" value="Genomic_DNA"/>
</dbReference>
<gene>
    <name evidence="1" type="ORF">SDC9_201151</name>
</gene>
<evidence type="ECO:0000313" key="1">
    <source>
        <dbReference type="EMBL" id="MPN53487.1"/>
    </source>
</evidence>
<organism evidence="1">
    <name type="scientific">bioreactor metagenome</name>
    <dbReference type="NCBI Taxonomy" id="1076179"/>
    <lineage>
        <taxon>unclassified sequences</taxon>
        <taxon>metagenomes</taxon>
        <taxon>ecological metagenomes</taxon>
    </lineage>
</organism>
<reference evidence="1" key="1">
    <citation type="submission" date="2019-08" db="EMBL/GenBank/DDBJ databases">
        <authorList>
            <person name="Kucharzyk K."/>
            <person name="Murdoch R.W."/>
            <person name="Higgins S."/>
            <person name="Loffler F."/>
        </authorList>
    </citation>
    <scope>NUCLEOTIDE SEQUENCE</scope>
</reference>